<dbReference type="InterPro" id="IPR010285">
    <property type="entry name" value="DNA_helicase_pif1-like_DEAD"/>
</dbReference>
<evidence type="ECO:0000256" key="1">
    <source>
        <dbReference type="RuleBase" id="RU363044"/>
    </source>
</evidence>
<dbReference type="HOGENOM" id="CLU_888899_0_0_1"/>
<protein>
    <recommendedName>
        <fullName evidence="1">ATP-dependent DNA helicase</fullName>
        <ecNumber evidence="1">5.6.2.3</ecNumber>
    </recommendedName>
</protein>
<dbReference type="EMBL" id="KE560584">
    <property type="protein sequence ID" value="EPZ36339.1"/>
    <property type="molecule type" value="Genomic_DNA"/>
</dbReference>
<evidence type="ECO:0000313" key="4">
    <source>
        <dbReference type="Proteomes" id="UP000030755"/>
    </source>
</evidence>
<evidence type="ECO:0000259" key="2">
    <source>
        <dbReference type="Pfam" id="PF05970"/>
    </source>
</evidence>
<proteinExistence type="inferred from homology"/>
<dbReference type="GO" id="GO:0006281">
    <property type="term" value="P:DNA repair"/>
    <property type="evidence" value="ECO:0007669"/>
    <property type="project" value="UniProtKB-KW"/>
</dbReference>
<keyword evidence="1" id="KW-0547">Nucleotide-binding</keyword>
<dbReference type="GO" id="GO:0043139">
    <property type="term" value="F:5'-3' DNA helicase activity"/>
    <property type="evidence" value="ECO:0007669"/>
    <property type="project" value="UniProtKB-EC"/>
</dbReference>
<dbReference type="OrthoDB" id="2325450at2759"/>
<keyword evidence="1" id="KW-0067">ATP-binding</keyword>
<dbReference type="GO" id="GO:0000723">
    <property type="term" value="P:telomere maintenance"/>
    <property type="evidence" value="ECO:0007669"/>
    <property type="project" value="InterPro"/>
</dbReference>
<accession>A0A075B1U8</accession>
<keyword evidence="1" id="KW-0347">Helicase</keyword>
<organism evidence="3 4">
    <name type="scientific">Rozella allomycis (strain CSF55)</name>
    <dbReference type="NCBI Taxonomy" id="988480"/>
    <lineage>
        <taxon>Eukaryota</taxon>
        <taxon>Fungi</taxon>
        <taxon>Fungi incertae sedis</taxon>
        <taxon>Cryptomycota</taxon>
        <taxon>Cryptomycota incertae sedis</taxon>
        <taxon>Rozella</taxon>
    </lineage>
</organism>
<keyword evidence="1" id="KW-0233">DNA recombination</keyword>
<reference evidence="3 4" key="1">
    <citation type="journal article" date="2013" name="Curr. Biol.">
        <title>Shared signatures of parasitism and phylogenomics unite Cryptomycota and microsporidia.</title>
        <authorList>
            <person name="James T.Y."/>
            <person name="Pelin A."/>
            <person name="Bonen L."/>
            <person name="Ahrendt S."/>
            <person name="Sain D."/>
            <person name="Corradi N."/>
            <person name="Stajich J.E."/>
        </authorList>
    </citation>
    <scope>NUCLEOTIDE SEQUENCE [LARGE SCALE GENOMIC DNA]</scope>
    <source>
        <strain evidence="3 4">CSF55</strain>
    </source>
</reference>
<comment type="similarity">
    <text evidence="1">Belongs to the helicase family.</text>
</comment>
<dbReference type="InterPro" id="IPR027417">
    <property type="entry name" value="P-loop_NTPase"/>
</dbReference>
<dbReference type="PANTHER" id="PTHR47642">
    <property type="entry name" value="ATP-DEPENDENT DNA HELICASE"/>
    <property type="match status" value="1"/>
</dbReference>
<evidence type="ECO:0000313" key="3">
    <source>
        <dbReference type="EMBL" id="EPZ36339.1"/>
    </source>
</evidence>
<keyword evidence="1" id="KW-0378">Hydrolase</keyword>
<gene>
    <name evidence="3" type="ORF">O9G_005712</name>
</gene>
<dbReference type="Gene3D" id="3.40.50.300">
    <property type="entry name" value="P-loop containing nucleotide triphosphate hydrolases"/>
    <property type="match status" value="1"/>
</dbReference>
<dbReference type="EC" id="5.6.2.3" evidence="1"/>
<keyword evidence="1" id="KW-0234">DNA repair</keyword>
<dbReference type="GO" id="GO:0005524">
    <property type="term" value="F:ATP binding"/>
    <property type="evidence" value="ECO:0007669"/>
    <property type="project" value="UniProtKB-KW"/>
</dbReference>
<feature type="domain" description="DNA helicase Pif1-like DEAD-box helicase" evidence="2">
    <location>
        <begin position="144"/>
        <end position="305"/>
    </location>
</feature>
<comment type="catalytic activity">
    <reaction evidence="1">
        <text>ATP + H2O = ADP + phosphate + H(+)</text>
        <dbReference type="Rhea" id="RHEA:13065"/>
        <dbReference type="ChEBI" id="CHEBI:15377"/>
        <dbReference type="ChEBI" id="CHEBI:15378"/>
        <dbReference type="ChEBI" id="CHEBI:30616"/>
        <dbReference type="ChEBI" id="CHEBI:43474"/>
        <dbReference type="ChEBI" id="CHEBI:456216"/>
        <dbReference type="EC" id="5.6.2.3"/>
    </reaction>
</comment>
<keyword evidence="4" id="KW-1185">Reference proteome</keyword>
<dbReference type="Proteomes" id="UP000030755">
    <property type="component" value="Unassembled WGS sequence"/>
</dbReference>
<dbReference type="AlphaFoldDB" id="A0A075B1U8"/>
<name>A0A075B1U8_ROZAC</name>
<comment type="cofactor">
    <cofactor evidence="1">
        <name>Mg(2+)</name>
        <dbReference type="ChEBI" id="CHEBI:18420"/>
    </cofactor>
</comment>
<dbReference type="SUPFAM" id="SSF52540">
    <property type="entry name" value="P-loop containing nucleoside triphosphate hydrolases"/>
    <property type="match status" value="1"/>
</dbReference>
<dbReference type="GO" id="GO:0006310">
    <property type="term" value="P:DNA recombination"/>
    <property type="evidence" value="ECO:0007669"/>
    <property type="project" value="UniProtKB-KW"/>
</dbReference>
<dbReference type="Pfam" id="PF05970">
    <property type="entry name" value="PIF1"/>
    <property type="match status" value="1"/>
</dbReference>
<sequence>MGGSHYKSPFKFTKVNLDLDSRRVNLEDADPNAQALCPSQLALARQEGQDDDPAEAENLLLRDDWMNLADMRPEIEHVEMNAPAVNNDHDWQASRQTYSARELADMQGWLEKHKRTSPDVDRPLPPVNREHLNDGQRRVYDLLQAGTGKSHTVYALSNLLADRVKRCAFTAKAAYLIHGSTLHSTFKLRPNKPFTKLKDNALKQLKETFKYVTTIIIDEYSMRSQELIGCIDARLRQAKNAQDVLFGEVSILLVGDPAQLLPVGGSPLYSDNPKKPISTAGRDAYVAFKNVVKLDQVMRQQNWTATRCSRNTL</sequence>
<dbReference type="InterPro" id="IPR051055">
    <property type="entry name" value="PIF1_helicase"/>
</dbReference>
<dbReference type="STRING" id="988480.A0A075B1U8"/>
<keyword evidence="1" id="KW-0227">DNA damage</keyword>
<dbReference type="GO" id="GO:0016887">
    <property type="term" value="F:ATP hydrolysis activity"/>
    <property type="evidence" value="ECO:0007669"/>
    <property type="project" value="RHEA"/>
</dbReference>
<dbReference type="PANTHER" id="PTHR47642:SF6">
    <property type="entry name" value="ATP-DEPENDENT DNA HELICASE"/>
    <property type="match status" value="1"/>
</dbReference>